<evidence type="ECO:0000256" key="1">
    <source>
        <dbReference type="SAM" id="MobiDB-lite"/>
    </source>
</evidence>
<evidence type="ECO:0008006" key="4">
    <source>
        <dbReference type="Google" id="ProtNLM"/>
    </source>
</evidence>
<gene>
    <name evidence="2" type="ORF">CDL12_09649</name>
</gene>
<organism evidence="2 3">
    <name type="scientific">Handroanthus impetiginosus</name>
    <dbReference type="NCBI Taxonomy" id="429701"/>
    <lineage>
        <taxon>Eukaryota</taxon>
        <taxon>Viridiplantae</taxon>
        <taxon>Streptophyta</taxon>
        <taxon>Embryophyta</taxon>
        <taxon>Tracheophyta</taxon>
        <taxon>Spermatophyta</taxon>
        <taxon>Magnoliopsida</taxon>
        <taxon>eudicotyledons</taxon>
        <taxon>Gunneridae</taxon>
        <taxon>Pentapetalae</taxon>
        <taxon>asterids</taxon>
        <taxon>lamiids</taxon>
        <taxon>Lamiales</taxon>
        <taxon>Bignoniaceae</taxon>
        <taxon>Crescentiina</taxon>
        <taxon>Tabebuia alliance</taxon>
        <taxon>Handroanthus</taxon>
    </lineage>
</organism>
<accession>A0A2G9HJH9</accession>
<proteinExistence type="predicted"/>
<evidence type="ECO:0000313" key="3">
    <source>
        <dbReference type="Proteomes" id="UP000231279"/>
    </source>
</evidence>
<comment type="caution">
    <text evidence="2">The sequence shown here is derived from an EMBL/GenBank/DDBJ whole genome shotgun (WGS) entry which is preliminary data.</text>
</comment>
<dbReference type="InterPro" id="IPR037546">
    <property type="entry name" value="SAC51-like"/>
</dbReference>
<dbReference type="Proteomes" id="UP000231279">
    <property type="component" value="Unassembled WGS sequence"/>
</dbReference>
<sequence>MVTAKESETRQLFSAWNLSYLDHMAFLGIEQNHGLPCFRPYTPTANVAFPGRPGLDLNTGQQDSVGRFLKLIPPNSKIVHPTGNPCPKDAQCALPHRLGDTDKPMDTPQKRFLIFDQSGSHTRLFVSPLLSHENQIFTPETPHNATDASREEVAVRPDQQFLMKPIVEEKWDENHLTDEEGEMPEDTEEINALLYSDSDDEYDDNDDENDEVTSTGHSPFIIKEEVYNKHKLLQEFEDEVASSQGPSKRQRLLDGKCKKSSLMSDESPTKRAISYEDDVESSCAGLRASYDRIDSSKREKKVKIRQAMKVLETIIPGISTNNDPLFIIDKAIAHLKSMKTEVEAHGFSHPGYESSAFP</sequence>
<dbReference type="OrthoDB" id="777433at2759"/>
<feature type="region of interest" description="Disordered" evidence="1">
    <location>
        <begin position="198"/>
        <end position="218"/>
    </location>
</feature>
<dbReference type="PANTHER" id="PTHR36066:SF8">
    <property type="entry name" value="TRANSCRIPTION FACTOR SAC51"/>
    <property type="match status" value="1"/>
</dbReference>
<reference evidence="3" key="1">
    <citation type="journal article" date="2018" name="Gigascience">
        <title>Genome assembly of the Pink Ipe (Handroanthus impetiginosus, Bignoniaceae), a highly valued, ecologically keystone Neotropical timber forest tree.</title>
        <authorList>
            <person name="Silva-Junior O.B."/>
            <person name="Grattapaglia D."/>
            <person name="Novaes E."/>
            <person name="Collevatti R.G."/>
        </authorList>
    </citation>
    <scope>NUCLEOTIDE SEQUENCE [LARGE SCALE GENOMIC DNA]</scope>
    <source>
        <strain evidence="3">cv. UFG-1</strain>
    </source>
</reference>
<dbReference type="STRING" id="429701.A0A2G9HJH9"/>
<dbReference type="AlphaFoldDB" id="A0A2G9HJH9"/>
<name>A0A2G9HJH9_9LAMI</name>
<dbReference type="PANTHER" id="PTHR36066">
    <property type="entry name" value="TRANSCRIPTION FACTOR BHLH145"/>
    <property type="match status" value="1"/>
</dbReference>
<keyword evidence="3" id="KW-1185">Reference proteome</keyword>
<protein>
    <recommendedName>
        <fullName evidence="4">BHLH domain-containing protein</fullName>
    </recommendedName>
</protein>
<feature type="compositionally biased region" description="Acidic residues" evidence="1">
    <location>
        <begin position="198"/>
        <end position="211"/>
    </location>
</feature>
<evidence type="ECO:0000313" key="2">
    <source>
        <dbReference type="EMBL" id="PIN17686.1"/>
    </source>
</evidence>
<dbReference type="EMBL" id="NKXS01001620">
    <property type="protein sequence ID" value="PIN17686.1"/>
    <property type="molecule type" value="Genomic_DNA"/>
</dbReference>